<organism evidence="5 6">
    <name type="scientific">Symmachiella macrocystis</name>
    <dbReference type="NCBI Taxonomy" id="2527985"/>
    <lineage>
        <taxon>Bacteria</taxon>
        <taxon>Pseudomonadati</taxon>
        <taxon>Planctomycetota</taxon>
        <taxon>Planctomycetia</taxon>
        <taxon>Planctomycetales</taxon>
        <taxon>Planctomycetaceae</taxon>
        <taxon>Symmachiella</taxon>
    </lineage>
</organism>
<feature type="transmembrane region" description="Helical" evidence="3">
    <location>
        <begin position="20"/>
        <end position="39"/>
    </location>
</feature>
<feature type="transmembrane region" description="Helical" evidence="3">
    <location>
        <begin position="51"/>
        <end position="82"/>
    </location>
</feature>
<dbReference type="SMART" id="SM00267">
    <property type="entry name" value="GGDEF"/>
    <property type="match status" value="1"/>
</dbReference>
<dbReference type="AlphaFoldDB" id="A0A5C6BIN5"/>
<evidence type="ECO:0000313" key="5">
    <source>
        <dbReference type="EMBL" id="TWU11206.1"/>
    </source>
</evidence>
<dbReference type="GO" id="GO:0043709">
    <property type="term" value="P:cell adhesion involved in single-species biofilm formation"/>
    <property type="evidence" value="ECO:0007669"/>
    <property type="project" value="TreeGrafter"/>
</dbReference>
<dbReference type="GO" id="GO:0052621">
    <property type="term" value="F:diguanylate cyclase activity"/>
    <property type="evidence" value="ECO:0007669"/>
    <property type="project" value="UniProtKB-EC"/>
</dbReference>
<accession>A0A5C6BIN5</accession>
<keyword evidence="5" id="KW-0808">Transferase</keyword>
<name>A0A5C6BIN5_9PLAN</name>
<dbReference type="InterPro" id="IPR050469">
    <property type="entry name" value="Diguanylate_Cyclase"/>
</dbReference>
<evidence type="ECO:0000259" key="4">
    <source>
        <dbReference type="PROSITE" id="PS50887"/>
    </source>
</evidence>
<evidence type="ECO:0000313" key="6">
    <source>
        <dbReference type="Proteomes" id="UP000320735"/>
    </source>
</evidence>
<keyword evidence="3" id="KW-0472">Membrane</keyword>
<dbReference type="InterPro" id="IPR000160">
    <property type="entry name" value="GGDEF_dom"/>
</dbReference>
<dbReference type="GO" id="GO:0005886">
    <property type="term" value="C:plasma membrane"/>
    <property type="evidence" value="ECO:0007669"/>
    <property type="project" value="TreeGrafter"/>
</dbReference>
<dbReference type="PROSITE" id="PS50887">
    <property type="entry name" value="GGDEF"/>
    <property type="match status" value="1"/>
</dbReference>
<dbReference type="EMBL" id="SJPP01000001">
    <property type="protein sequence ID" value="TWU11206.1"/>
    <property type="molecule type" value="Genomic_DNA"/>
</dbReference>
<comment type="caution">
    <text evidence="5">The sequence shown here is derived from an EMBL/GenBank/DDBJ whole genome shotgun (WGS) entry which is preliminary data.</text>
</comment>
<feature type="domain" description="GGDEF" evidence="4">
    <location>
        <begin position="159"/>
        <end position="289"/>
    </location>
</feature>
<evidence type="ECO:0000256" key="1">
    <source>
        <dbReference type="ARBA" id="ARBA00012528"/>
    </source>
</evidence>
<gene>
    <name evidence="5" type="primary">ycdT</name>
    <name evidence="5" type="ORF">CA54_00090</name>
</gene>
<keyword evidence="3" id="KW-0812">Transmembrane</keyword>
<dbReference type="EC" id="2.7.7.65" evidence="1"/>
<dbReference type="SUPFAM" id="SSF55073">
    <property type="entry name" value="Nucleotide cyclase"/>
    <property type="match status" value="1"/>
</dbReference>
<dbReference type="OrthoDB" id="244535at2"/>
<dbReference type="PANTHER" id="PTHR45138:SF9">
    <property type="entry name" value="DIGUANYLATE CYCLASE DGCM-RELATED"/>
    <property type="match status" value="1"/>
</dbReference>
<dbReference type="NCBIfam" id="TIGR00254">
    <property type="entry name" value="GGDEF"/>
    <property type="match status" value="1"/>
</dbReference>
<proteinExistence type="predicted"/>
<dbReference type="Gene3D" id="3.30.70.270">
    <property type="match status" value="1"/>
</dbReference>
<keyword evidence="6" id="KW-1185">Reference proteome</keyword>
<feature type="transmembrane region" description="Helical" evidence="3">
    <location>
        <begin position="102"/>
        <end position="122"/>
    </location>
</feature>
<reference evidence="5 6" key="1">
    <citation type="submission" date="2019-02" db="EMBL/GenBank/DDBJ databases">
        <title>Deep-cultivation of Planctomycetes and their phenomic and genomic characterization uncovers novel biology.</title>
        <authorList>
            <person name="Wiegand S."/>
            <person name="Jogler M."/>
            <person name="Boedeker C."/>
            <person name="Pinto D."/>
            <person name="Vollmers J."/>
            <person name="Rivas-Marin E."/>
            <person name="Kohn T."/>
            <person name="Peeters S.H."/>
            <person name="Heuer A."/>
            <person name="Rast P."/>
            <person name="Oberbeckmann S."/>
            <person name="Bunk B."/>
            <person name="Jeske O."/>
            <person name="Meyerdierks A."/>
            <person name="Storesund J.E."/>
            <person name="Kallscheuer N."/>
            <person name="Luecker S."/>
            <person name="Lage O.M."/>
            <person name="Pohl T."/>
            <person name="Merkel B.J."/>
            <person name="Hornburger P."/>
            <person name="Mueller R.-W."/>
            <person name="Bruemmer F."/>
            <person name="Labrenz M."/>
            <person name="Spormann A.M."/>
            <person name="Op Den Camp H."/>
            <person name="Overmann J."/>
            <person name="Amann R."/>
            <person name="Jetten M.S.M."/>
            <person name="Mascher T."/>
            <person name="Medema M.H."/>
            <person name="Devos D.P."/>
            <person name="Kaster A.-K."/>
            <person name="Ovreas L."/>
            <person name="Rohde M."/>
            <person name="Galperin M.Y."/>
            <person name="Jogler C."/>
        </authorList>
    </citation>
    <scope>NUCLEOTIDE SEQUENCE [LARGE SCALE GENOMIC DNA]</scope>
    <source>
        <strain evidence="5 6">CA54</strain>
    </source>
</reference>
<keyword evidence="3" id="KW-1133">Transmembrane helix</keyword>
<comment type="catalytic activity">
    <reaction evidence="2">
        <text>2 GTP = 3',3'-c-di-GMP + 2 diphosphate</text>
        <dbReference type="Rhea" id="RHEA:24898"/>
        <dbReference type="ChEBI" id="CHEBI:33019"/>
        <dbReference type="ChEBI" id="CHEBI:37565"/>
        <dbReference type="ChEBI" id="CHEBI:58805"/>
        <dbReference type="EC" id="2.7.7.65"/>
    </reaction>
</comment>
<dbReference type="GO" id="GO:1902201">
    <property type="term" value="P:negative regulation of bacterial-type flagellum-dependent cell motility"/>
    <property type="evidence" value="ECO:0007669"/>
    <property type="project" value="TreeGrafter"/>
</dbReference>
<dbReference type="InterPro" id="IPR043128">
    <property type="entry name" value="Rev_trsase/Diguanyl_cyclase"/>
</dbReference>
<dbReference type="Proteomes" id="UP000320735">
    <property type="component" value="Unassembled WGS sequence"/>
</dbReference>
<dbReference type="CDD" id="cd01949">
    <property type="entry name" value="GGDEF"/>
    <property type="match status" value="1"/>
</dbReference>
<dbReference type="FunFam" id="3.30.70.270:FF:000001">
    <property type="entry name" value="Diguanylate cyclase domain protein"/>
    <property type="match status" value="1"/>
</dbReference>
<sequence length="296" mass="32816">MFLLRTMPSTIETLNRLKSWPLWLAVLAALALAAVVGWVDYIVGDAFDLSLLYVPIIAIVCWVVNLRAAVMFAVLCSLIWLMDDWMASGIALHEVNVYWESAVRFLLFVAFAVVLTHLQTALQRESALARSDPLTGLANMTSFVEEAERVSHHSRRGQTPITVIFLDCDHFKEVNDRFGHPQGDALLKDVADCIRSSIRHQDVAARMGGDEFAILCPSMDESLARQIAERVKGDLDVKMQSGNWSVTFSIGVATFPIAPPSVADLIRESDNLMYAVKHATRDGVRFKTVSNVPDVA</sequence>
<evidence type="ECO:0000256" key="2">
    <source>
        <dbReference type="ARBA" id="ARBA00034247"/>
    </source>
</evidence>
<keyword evidence="5" id="KW-0548">Nucleotidyltransferase</keyword>
<evidence type="ECO:0000256" key="3">
    <source>
        <dbReference type="SAM" id="Phobius"/>
    </source>
</evidence>
<dbReference type="InterPro" id="IPR029787">
    <property type="entry name" value="Nucleotide_cyclase"/>
</dbReference>
<protein>
    <recommendedName>
        <fullName evidence="1">diguanylate cyclase</fullName>
        <ecNumber evidence="1">2.7.7.65</ecNumber>
    </recommendedName>
</protein>
<dbReference type="PANTHER" id="PTHR45138">
    <property type="entry name" value="REGULATORY COMPONENTS OF SENSORY TRANSDUCTION SYSTEM"/>
    <property type="match status" value="1"/>
</dbReference>
<dbReference type="Pfam" id="PF00990">
    <property type="entry name" value="GGDEF"/>
    <property type="match status" value="1"/>
</dbReference>